<name>A0A0R1W8C3_9LACO</name>
<dbReference type="InterPro" id="IPR035931">
    <property type="entry name" value="YlxR-like_sf"/>
</dbReference>
<dbReference type="STRING" id="1423735.FC15_GL000898"/>
<accession>A0A0R1W8C3</accession>
<evidence type="ECO:0000259" key="1">
    <source>
        <dbReference type="Pfam" id="PF04296"/>
    </source>
</evidence>
<evidence type="ECO:0000313" key="3">
    <source>
        <dbReference type="Proteomes" id="UP000051315"/>
    </source>
</evidence>
<dbReference type="Proteomes" id="UP000051315">
    <property type="component" value="Unassembled WGS sequence"/>
</dbReference>
<dbReference type="PATRIC" id="fig|1423735.3.peg.936"/>
<dbReference type="Gene3D" id="3.30.1230.10">
    <property type="entry name" value="YlxR-like"/>
    <property type="match status" value="1"/>
</dbReference>
<keyword evidence="3" id="KW-1185">Reference proteome</keyword>
<dbReference type="InterPro" id="IPR037465">
    <property type="entry name" value="YlxR"/>
</dbReference>
<organism evidence="2 3">
    <name type="scientific">Lapidilactobacillus concavus DSM 17758</name>
    <dbReference type="NCBI Taxonomy" id="1423735"/>
    <lineage>
        <taxon>Bacteria</taxon>
        <taxon>Bacillati</taxon>
        <taxon>Bacillota</taxon>
        <taxon>Bacilli</taxon>
        <taxon>Lactobacillales</taxon>
        <taxon>Lactobacillaceae</taxon>
        <taxon>Lapidilactobacillus</taxon>
    </lineage>
</organism>
<evidence type="ECO:0000313" key="2">
    <source>
        <dbReference type="EMBL" id="KRM13733.1"/>
    </source>
</evidence>
<reference evidence="2 3" key="1">
    <citation type="journal article" date="2015" name="Genome Announc.">
        <title>Expanding the biotechnology potential of lactobacilli through comparative genomics of 213 strains and associated genera.</title>
        <authorList>
            <person name="Sun Z."/>
            <person name="Harris H.M."/>
            <person name="McCann A."/>
            <person name="Guo C."/>
            <person name="Argimon S."/>
            <person name="Zhang W."/>
            <person name="Yang X."/>
            <person name="Jeffery I.B."/>
            <person name="Cooney J.C."/>
            <person name="Kagawa T.F."/>
            <person name="Liu W."/>
            <person name="Song Y."/>
            <person name="Salvetti E."/>
            <person name="Wrobel A."/>
            <person name="Rasinkangas P."/>
            <person name="Parkhill J."/>
            <person name="Rea M.C."/>
            <person name="O'Sullivan O."/>
            <person name="Ritari J."/>
            <person name="Douillard F.P."/>
            <person name="Paul Ross R."/>
            <person name="Yang R."/>
            <person name="Briner A.E."/>
            <person name="Felis G.E."/>
            <person name="de Vos W.M."/>
            <person name="Barrangou R."/>
            <person name="Klaenhammer T.R."/>
            <person name="Caufield P.W."/>
            <person name="Cui Y."/>
            <person name="Zhang H."/>
            <person name="O'Toole P.W."/>
        </authorList>
    </citation>
    <scope>NUCLEOTIDE SEQUENCE [LARGE SCALE GENOMIC DNA]</scope>
    <source>
        <strain evidence="2 3">DSM 17758</strain>
    </source>
</reference>
<dbReference type="InterPro" id="IPR007393">
    <property type="entry name" value="YlxR_dom"/>
</dbReference>
<comment type="caution">
    <text evidence="2">The sequence shown here is derived from an EMBL/GenBank/DDBJ whole genome shotgun (WGS) entry which is preliminary data.</text>
</comment>
<dbReference type="AlphaFoldDB" id="A0A0R1W8C3"/>
<dbReference type="SUPFAM" id="SSF64376">
    <property type="entry name" value="YlxR-like"/>
    <property type="match status" value="1"/>
</dbReference>
<dbReference type="NCBIfam" id="NF047356">
    <property type="entry name" value="RNA_bind_RnpM"/>
    <property type="match status" value="1"/>
</dbReference>
<dbReference type="CDD" id="cd00279">
    <property type="entry name" value="YlxR"/>
    <property type="match status" value="1"/>
</dbReference>
<sequence length="102" mass="11751">MIMMKKRKIPMRRDVLTEEMLPKKQLVRIVRDQEGTISIDPTGKKSGRGAYVSLDPAAVQAAKGKRVLDKVFDQKIAPEFYDELFAYVDHQKARQELFGQQQ</sequence>
<dbReference type="Pfam" id="PF04296">
    <property type="entry name" value="YlxR"/>
    <property type="match status" value="1"/>
</dbReference>
<dbReference type="PANTHER" id="PTHR34215">
    <property type="entry name" value="BLL0784 PROTEIN"/>
    <property type="match status" value="1"/>
</dbReference>
<proteinExistence type="predicted"/>
<dbReference type="EMBL" id="AZFX01000003">
    <property type="protein sequence ID" value="KRM13733.1"/>
    <property type="molecule type" value="Genomic_DNA"/>
</dbReference>
<protein>
    <recommendedName>
        <fullName evidence="1">YlxR domain-containing protein</fullName>
    </recommendedName>
</protein>
<dbReference type="PANTHER" id="PTHR34215:SF1">
    <property type="entry name" value="YLXR DOMAIN-CONTAINING PROTEIN"/>
    <property type="match status" value="1"/>
</dbReference>
<gene>
    <name evidence="2" type="ORF">FC15_GL000898</name>
</gene>
<feature type="domain" description="YlxR" evidence="1">
    <location>
        <begin position="12"/>
        <end position="84"/>
    </location>
</feature>